<sequence>MKELIVRTSFLIPAALVTSLYAATLYLLALPDWNFERPDTARVTDQTLADPNEALTFAFSGNAGTSTEDRQLLLVTSVSPAQATAIDLAPHLPSGQHDAFDAINILGWEALVRLGATGQSEVYPFDALLPVSDAQAHVAFGTNFASHGEEVANETPFAFPRLLQPSAPTSELAVDTRTALMDYEVELCMSFDRDIASLTEFDSARKAVFLCGDFTDRAAMLRGMPDGEDTFSGIGFTDAKSLPGAFPTGPLLVIPQDWRSFVASEAIATELDGRSMQFTEGSDMLMDFRQMVGFALEHGNQDNWTYQGAAVPLARDGVIRRGQVVLSGTADGVLFRPPSRRTMAAHIGGYLLLGGFLSGDTPRRYIIEQFIENGIDEKAMLQPGDTVVHRATRLGTIKTTVVSRANAQ</sequence>
<organism evidence="2 3">
    <name type="scientific">Pseudooceanicola antarcticus</name>
    <dbReference type="NCBI Taxonomy" id="1247613"/>
    <lineage>
        <taxon>Bacteria</taxon>
        <taxon>Pseudomonadati</taxon>
        <taxon>Pseudomonadota</taxon>
        <taxon>Alphaproteobacteria</taxon>
        <taxon>Rhodobacterales</taxon>
        <taxon>Paracoccaceae</taxon>
        <taxon>Pseudooceanicola</taxon>
    </lineage>
</organism>
<feature type="domain" description="Fumarylacetoacetase-like C-terminal" evidence="1">
    <location>
        <begin position="138"/>
        <end position="402"/>
    </location>
</feature>
<reference evidence="2 3" key="1">
    <citation type="journal article" date="2018" name="Int. J. Syst. Evol. Microbiol.">
        <title>Pseudooceanicola lipolyticus sp. nov., a marine alphaproteobacterium, reclassification of Oceanicola flagellatus as Pseudooceanicola flagellatus comb. nov. and emended description of the genus Pseudooceanicola.</title>
        <authorList>
            <person name="Huang M.-M."/>
            <person name="Guo L.-L."/>
            <person name="Wu Y.-H."/>
            <person name="Lai Q.-L."/>
            <person name="Shao Z.-Z."/>
            <person name="Wang C.-S."/>
            <person name="Wu M."/>
            <person name="Xu X.-W."/>
        </authorList>
    </citation>
    <scope>NUCLEOTIDE SEQUENCE [LARGE SCALE GENOMIC DNA]</scope>
    <source>
        <strain evidence="2 3">Ar-45</strain>
    </source>
</reference>
<gene>
    <name evidence="2" type="ORF">CVM39_10350</name>
</gene>
<dbReference type="GO" id="GO:0016787">
    <property type="term" value="F:hydrolase activity"/>
    <property type="evidence" value="ECO:0007669"/>
    <property type="project" value="UniProtKB-KW"/>
</dbReference>
<dbReference type="EMBL" id="PGTD01000016">
    <property type="protein sequence ID" value="PJE28853.1"/>
    <property type="molecule type" value="Genomic_DNA"/>
</dbReference>
<evidence type="ECO:0000313" key="3">
    <source>
        <dbReference type="Proteomes" id="UP000231702"/>
    </source>
</evidence>
<evidence type="ECO:0000259" key="1">
    <source>
        <dbReference type="Pfam" id="PF01557"/>
    </source>
</evidence>
<name>A0ABX4MQY3_9RHOB</name>
<dbReference type="Gene3D" id="3.90.850.10">
    <property type="entry name" value="Fumarylacetoacetase-like, C-terminal domain"/>
    <property type="match status" value="1"/>
</dbReference>
<comment type="caution">
    <text evidence="2">The sequence shown here is derived from an EMBL/GenBank/DDBJ whole genome shotgun (WGS) entry which is preliminary data.</text>
</comment>
<keyword evidence="2" id="KW-0378">Hydrolase</keyword>
<protein>
    <submittedName>
        <fullName evidence="2">Fumarylacetoacetate hydrolase</fullName>
    </submittedName>
</protein>
<keyword evidence="3" id="KW-1185">Reference proteome</keyword>
<dbReference type="Proteomes" id="UP000231702">
    <property type="component" value="Unassembled WGS sequence"/>
</dbReference>
<proteinExistence type="predicted"/>
<dbReference type="InterPro" id="IPR036663">
    <property type="entry name" value="Fumarylacetoacetase_C_sf"/>
</dbReference>
<dbReference type="SUPFAM" id="SSF56529">
    <property type="entry name" value="FAH"/>
    <property type="match status" value="1"/>
</dbReference>
<dbReference type="InterPro" id="IPR011234">
    <property type="entry name" value="Fumarylacetoacetase-like_C"/>
</dbReference>
<dbReference type="Pfam" id="PF01557">
    <property type="entry name" value="FAA_hydrolase"/>
    <property type="match status" value="1"/>
</dbReference>
<accession>A0ABX4MQY3</accession>
<evidence type="ECO:0000313" key="2">
    <source>
        <dbReference type="EMBL" id="PJE28853.1"/>
    </source>
</evidence>